<dbReference type="EMBL" id="JABWDY010014530">
    <property type="protein sequence ID" value="KAF5197578.1"/>
    <property type="molecule type" value="Genomic_DNA"/>
</dbReference>
<dbReference type="Proteomes" id="UP000554482">
    <property type="component" value="Unassembled WGS sequence"/>
</dbReference>
<name>A0A7J6WKT9_THATH</name>
<organism evidence="2 3">
    <name type="scientific">Thalictrum thalictroides</name>
    <name type="common">Rue-anemone</name>
    <name type="synonym">Anemone thalictroides</name>
    <dbReference type="NCBI Taxonomy" id="46969"/>
    <lineage>
        <taxon>Eukaryota</taxon>
        <taxon>Viridiplantae</taxon>
        <taxon>Streptophyta</taxon>
        <taxon>Embryophyta</taxon>
        <taxon>Tracheophyta</taxon>
        <taxon>Spermatophyta</taxon>
        <taxon>Magnoliopsida</taxon>
        <taxon>Ranunculales</taxon>
        <taxon>Ranunculaceae</taxon>
        <taxon>Thalictroideae</taxon>
        <taxon>Thalictrum</taxon>
    </lineage>
</organism>
<feature type="region of interest" description="Disordered" evidence="1">
    <location>
        <begin position="1"/>
        <end position="108"/>
    </location>
</feature>
<evidence type="ECO:0000256" key="1">
    <source>
        <dbReference type="SAM" id="MobiDB-lite"/>
    </source>
</evidence>
<proteinExistence type="predicted"/>
<reference evidence="2 3" key="1">
    <citation type="submission" date="2020-06" db="EMBL/GenBank/DDBJ databases">
        <title>Transcriptomic and genomic resources for Thalictrum thalictroides and T. hernandezii: Facilitating candidate gene discovery in an emerging model plant lineage.</title>
        <authorList>
            <person name="Arias T."/>
            <person name="Riano-Pachon D.M."/>
            <person name="Di Stilio V.S."/>
        </authorList>
    </citation>
    <scope>NUCLEOTIDE SEQUENCE [LARGE SCALE GENOMIC DNA]</scope>
    <source>
        <strain evidence="3">cv. WT478/WT964</strain>
        <tissue evidence="2">Leaves</tissue>
    </source>
</reference>
<evidence type="ECO:0000313" key="3">
    <source>
        <dbReference type="Proteomes" id="UP000554482"/>
    </source>
</evidence>
<comment type="caution">
    <text evidence="2">The sequence shown here is derived from an EMBL/GenBank/DDBJ whole genome shotgun (WGS) entry which is preliminary data.</text>
</comment>
<accession>A0A7J6WKT9</accession>
<sequence>MDREARGAKHRAAAPGRGSNTLTQGTTGQQHRAEVVTQGNTGKQHRVAVPTQGNTGQQRRAAVPTPGNNTGQQQQNDVFLSRQKLANAKQQPSTCMPGAAAKWSKQTN</sequence>
<feature type="compositionally biased region" description="Polar residues" evidence="1">
    <location>
        <begin position="18"/>
        <end position="30"/>
    </location>
</feature>
<gene>
    <name evidence="2" type="ORF">FRX31_012835</name>
</gene>
<feature type="compositionally biased region" description="Low complexity" evidence="1">
    <location>
        <begin position="64"/>
        <end position="76"/>
    </location>
</feature>
<evidence type="ECO:0000313" key="2">
    <source>
        <dbReference type="EMBL" id="KAF5197578.1"/>
    </source>
</evidence>
<protein>
    <submittedName>
        <fullName evidence="2">Uncharacterized protein</fullName>
    </submittedName>
</protein>
<dbReference type="AlphaFoldDB" id="A0A7J6WKT9"/>
<keyword evidence="3" id="KW-1185">Reference proteome</keyword>